<organism evidence="6 7">
    <name type="scientific">Lyophyllum shimeji</name>
    <name type="common">Hon-shimeji</name>
    <name type="synonym">Tricholoma shimeji</name>
    <dbReference type="NCBI Taxonomy" id="47721"/>
    <lineage>
        <taxon>Eukaryota</taxon>
        <taxon>Fungi</taxon>
        <taxon>Dikarya</taxon>
        <taxon>Basidiomycota</taxon>
        <taxon>Agaricomycotina</taxon>
        <taxon>Agaricomycetes</taxon>
        <taxon>Agaricomycetidae</taxon>
        <taxon>Agaricales</taxon>
        <taxon>Tricholomatineae</taxon>
        <taxon>Lyophyllaceae</taxon>
        <taxon>Lyophyllum</taxon>
    </lineage>
</organism>
<dbReference type="SUPFAM" id="SSF48264">
    <property type="entry name" value="Cytochrome P450"/>
    <property type="match status" value="1"/>
</dbReference>
<dbReference type="InterPro" id="IPR050121">
    <property type="entry name" value="Cytochrome_P450_monoxygenase"/>
</dbReference>
<gene>
    <name evidence="6" type="ORF">LshimejAT787_0109780</name>
</gene>
<dbReference type="GO" id="GO:0016705">
    <property type="term" value="F:oxidoreductase activity, acting on paired donors, with incorporation or reduction of molecular oxygen"/>
    <property type="evidence" value="ECO:0007669"/>
    <property type="project" value="InterPro"/>
</dbReference>
<evidence type="ECO:0000256" key="5">
    <source>
        <dbReference type="ARBA" id="ARBA00023004"/>
    </source>
</evidence>
<keyword evidence="4" id="KW-0479">Metal-binding</keyword>
<evidence type="ECO:0000256" key="4">
    <source>
        <dbReference type="ARBA" id="ARBA00022723"/>
    </source>
</evidence>
<sequence>MITSIVSIATVSAFVFGLCASVVAYRLSPWHPLATYPGPRLAKLSKWYMSFWVAKGTRHLKLQELHRIYGPWVRIGPNELSVDDPAAIRPVYSQMFRSPSYQGAPQDADALITTIDRNEHALRLVAWTKAFSAENIKHFRTSAQVILYWNPLPADLYDIGLAGSNFPLPNFLKY</sequence>
<dbReference type="PANTHER" id="PTHR24305:SF232">
    <property type="entry name" value="P450, PUTATIVE (EUROFUNG)-RELATED"/>
    <property type="match status" value="1"/>
</dbReference>
<keyword evidence="7" id="KW-1185">Reference proteome</keyword>
<evidence type="ECO:0000256" key="3">
    <source>
        <dbReference type="ARBA" id="ARBA00010617"/>
    </source>
</evidence>
<dbReference type="Gene3D" id="1.10.630.10">
    <property type="entry name" value="Cytochrome P450"/>
    <property type="match status" value="1"/>
</dbReference>
<comment type="caution">
    <text evidence="6">The sequence shown here is derived from an EMBL/GenBank/DDBJ whole genome shotgun (WGS) entry which is preliminary data.</text>
</comment>
<dbReference type="GO" id="GO:0020037">
    <property type="term" value="F:heme binding"/>
    <property type="evidence" value="ECO:0007669"/>
    <property type="project" value="InterPro"/>
</dbReference>
<comment type="similarity">
    <text evidence="3">Belongs to the cytochrome P450 family.</text>
</comment>
<dbReference type="PANTHER" id="PTHR24305">
    <property type="entry name" value="CYTOCHROME P450"/>
    <property type="match status" value="1"/>
</dbReference>
<keyword evidence="5" id="KW-0408">Iron</keyword>
<dbReference type="InterPro" id="IPR036396">
    <property type="entry name" value="Cyt_P450_sf"/>
</dbReference>
<proteinExistence type="inferred from homology"/>
<reference evidence="6" key="1">
    <citation type="submission" date="2022-07" db="EMBL/GenBank/DDBJ databases">
        <title>The genome of Lyophyllum shimeji provides insight into the initial evolution of ectomycorrhizal fungal genome.</title>
        <authorList>
            <person name="Kobayashi Y."/>
            <person name="Shibata T."/>
            <person name="Hirakawa H."/>
            <person name="Shigenobu S."/>
            <person name="Nishiyama T."/>
            <person name="Yamada A."/>
            <person name="Hasebe M."/>
            <person name="Kawaguchi M."/>
        </authorList>
    </citation>
    <scope>NUCLEOTIDE SEQUENCE</scope>
    <source>
        <strain evidence="6">AT787</strain>
    </source>
</reference>
<dbReference type="AlphaFoldDB" id="A0A9P3PEN0"/>
<evidence type="ECO:0000313" key="7">
    <source>
        <dbReference type="Proteomes" id="UP001063166"/>
    </source>
</evidence>
<comment type="pathway">
    <text evidence="2">Secondary metabolite biosynthesis.</text>
</comment>
<dbReference type="Proteomes" id="UP001063166">
    <property type="component" value="Unassembled WGS sequence"/>
</dbReference>
<comment type="cofactor">
    <cofactor evidence="1">
        <name>heme</name>
        <dbReference type="ChEBI" id="CHEBI:30413"/>
    </cofactor>
</comment>
<accession>A0A9P3PEN0</accession>
<evidence type="ECO:0000256" key="2">
    <source>
        <dbReference type="ARBA" id="ARBA00005179"/>
    </source>
</evidence>
<evidence type="ECO:0000256" key="1">
    <source>
        <dbReference type="ARBA" id="ARBA00001971"/>
    </source>
</evidence>
<dbReference type="GO" id="GO:0005506">
    <property type="term" value="F:iron ion binding"/>
    <property type="evidence" value="ECO:0007669"/>
    <property type="project" value="InterPro"/>
</dbReference>
<dbReference type="GO" id="GO:0004497">
    <property type="term" value="F:monooxygenase activity"/>
    <property type="evidence" value="ECO:0007669"/>
    <property type="project" value="InterPro"/>
</dbReference>
<protein>
    <submittedName>
        <fullName evidence="6">Cytochrome P450</fullName>
    </submittedName>
</protein>
<evidence type="ECO:0000313" key="6">
    <source>
        <dbReference type="EMBL" id="GLB34094.1"/>
    </source>
</evidence>
<dbReference type="OrthoDB" id="6692864at2759"/>
<dbReference type="EMBL" id="BRPK01000001">
    <property type="protein sequence ID" value="GLB34094.1"/>
    <property type="molecule type" value="Genomic_DNA"/>
</dbReference>
<name>A0A9P3PEN0_LYOSH</name>